<evidence type="ECO:0000259" key="3">
    <source>
        <dbReference type="Pfam" id="PF01408"/>
    </source>
</evidence>
<reference evidence="5 6" key="1">
    <citation type="submission" date="2019-03" db="EMBL/GenBank/DDBJ databases">
        <title>Genomics of glacier-inhabiting Cryobacterium strains.</title>
        <authorList>
            <person name="Liu Q."/>
            <person name="Xin Y.-H."/>
        </authorList>
    </citation>
    <scope>NUCLEOTIDE SEQUENCE [LARGE SCALE GENOMIC DNA]</scope>
    <source>
        <strain evidence="5 6">Sr47</strain>
    </source>
</reference>
<feature type="domain" description="Gfo/Idh/MocA-like oxidoreductase N-terminal" evidence="3">
    <location>
        <begin position="28"/>
        <end position="118"/>
    </location>
</feature>
<dbReference type="SUPFAM" id="SSF55347">
    <property type="entry name" value="Glyceraldehyde-3-phosphate dehydrogenase-like, C-terminal domain"/>
    <property type="match status" value="1"/>
</dbReference>
<keyword evidence="6" id="KW-1185">Reference proteome</keyword>
<dbReference type="PANTHER" id="PTHR43818">
    <property type="entry name" value="BCDNA.GH03377"/>
    <property type="match status" value="1"/>
</dbReference>
<gene>
    <name evidence="5" type="ORF">E3O23_01945</name>
</gene>
<evidence type="ECO:0000256" key="1">
    <source>
        <dbReference type="ARBA" id="ARBA00023002"/>
    </source>
</evidence>
<dbReference type="GO" id="GO:0000166">
    <property type="term" value="F:nucleotide binding"/>
    <property type="evidence" value="ECO:0007669"/>
    <property type="project" value="InterPro"/>
</dbReference>
<keyword evidence="2" id="KW-0520">NAD</keyword>
<dbReference type="Gene3D" id="3.30.360.10">
    <property type="entry name" value="Dihydrodipicolinate Reductase, domain 2"/>
    <property type="match status" value="1"/>
</dbReference>
<comment type="caution">
    <text evidence="5">The sequence shown here is derived from an EMBL/GenBank/DDBJ whole genome shotgun (WGS) entry which is preliminary data.</text>
</comment>
<dbReference type="InterPro" id="IPR036291">
    <property type="entry name" value="NAD(P)-bd_dom_sf"/>
</dbReference>
<dbReference type="InterPro" id="IPR050463">
    <property type="entry name" value="Gfo/Idh/MocA_oxidrdct_glycsds"/>
</dbReference>
<dbReference type="OrthoDB" id="9792085at2"/>
<feature type="domain" description="GFO/IDH/MocA-like oxidoreductase" evidence="4">
    <location>
        <begin position="126"/>
        <end position="261"/>
    </location>
</feature>
<evidence type="ECO:0000313" key="5">
    <source>
        <dbReference type="EMBL" id="TFB55985.1"/>
    </source>
</evidence>
<accession>A0A4V6QG40</accession>
<dbReference type="InterPro" id="IPR055170">
    <property type="entry name" value="GFO_IDH_MocA-like_dom"/>
</dbReference>
<dbReference type="AlphaFoldDB" id="A0A4V6QG40"/>
<protein>
    <submittedName>
        <fullName evidence="5">Gfo/Idh/MocA family oxidoreductase</fullName>
    </submittedName>
</protein>
<evidence type="ECO:0000256" key="2">
    <source>
        <dbReference type="ARBA" id="ARBA00023027"/>
    </source>
</evidence>
<dbReference type="Pfam" id="PF22725">
    <property type="entry name" value="GFO_IDH_MocA_C3"/>
    <property type="match status" value="1"/>
</dbReference>
<dbReference type="EMBL" id="SOEZ01000010">
    <property type="protein sequence ID" value="TFB55985.1"/>
    <property type="molecule type" value="Genomic_DNA"/>
</dbReference>
<keyword evidence="1" id="KW-0560">Oxidoreductase</keyword>
<evidence type="ECO:0000259" key="4">
    <source>
        <dbReference type="Pfam" id="PF22725"/>
    </source>
</evidence>
<name>A0A4V6QG40_9MICO</name>
<dbReference type="Pfam" id="PF01408">
    <property type="entry name" value="GFO_IDH_MocA"/>
    <property type="match status" value="1"/>
</dbReference>
<dbReference type="Proteomes" id="UP000297866">
    <property type="component" value="Unassembled WGS sequence"/>
</dbReference>
<dbReference type="InterPro" id="IPR000683">
    <property type="entry name" value="Gfo/Idh/MocA-like_OxRdtase_N"/>
</dbReference>
<dbReference type="GO" id="GO:0016491">
    <property type="term" value="F:oxidoreductase activity"/>
    <property type="evidence" value="ECO:0007669"/>
    <property type="project" value="UniProtKB-KW"/>
</dbReference>
<dbReference type="SUPFAM" id="SSF51735">
    <property type="entry name" value="NAD(P)-binding Rossmann-fold domains"/>
    <property type="match status" value="1"/>
</dbReference>
<organism evidence="5 6">
    <name type="scientific">Cryobacterium tagatosivorans</name>
    <dbReference type="NCBI Taxonomy" id="1259199"/>
    <lineage>
        <taxon>Bacteria</taxon>
        <taxon>Bacillati</taxon>
        <taxon>Actinomycetota</taxon>
        <taxon>Actinomycetes</taxon>
        <taxon>Micrococcales</taxon>
        <taxon>Microbacteriaceae</taxon>
        <taxon>Cryobacterium</taxon>
    </lineage>
</organism>
<dbReference type="PANTHER" id="PTHR43818:SF11">
    <property type="entry name" value="BCDNA.GH03377"/>
    <property type="match status" value="1"/>
</dbReference>
<evidence type="ECO:0000313" key="6">
    <source>
        <dbReference type="Proteomes" id="UP000297866"/>
    </source>
</evidence>
<dbReference type="Gene3D" id="3.40.50.720">
    <property type="entry name" value="NAD(P)-binding Rossmann-like Domain"/>
    <property type="match status" value="1"/>
</dbReference>
<sequence>MGKAHSIALATYPMYVWPAPYYPVRDLIVEINDELAAESQKRFGFNRAGTSWREAVEDPEIDVIDILVPNVMHYEVVMAAIANGKHVICEKPLALTANLAREMADAAEAAGVVNQVGFNWRLAPAVQLAKKLIDEGAIGEIRSVRSFWLGEFFNDPSVPLVWRFKKDQAGSGALGDIGSHAIDFSRFLAGDITAVQGIQHQFVTERPLLSGSGTGPVDVDDATAFMLKFASGATGYIESSWAAPGKKTSAGFEVIGSTGSLSFNWEHMGELQYYDGRDSADRQGYRTILTGPAHPSGDFFWPISGYQIGYADTKVIQIADFLSAVAGTTERPQTTFREGLKSTLVEEAVIESAKSGLWTPVQND</sequence>
<proteinExistence type="predicted"/>